<comment type="caution">
    <text evidence="3">The sequence shown here is derived from an EMBL/GenBank/DDBJ whole genome shotgun (WGS) entry which is preliminary data.</text>
</comment>
<feature type="compositionally biased region" description="Basic and acidic residues" evidence="1">
    <location>
        <begin position="141"/>
        <end position="156"/>
    </location>
</feature>
<dbReference type="OrthoDB" id="6247875at2759"/>
<dbReference type="Proteomes" id="UP000789508">
    <property type="component" value="Unassembled WGS sequence"/>
</dbReference>
<reference evidence="3" key="1">
    <citation type="submission" date="2021-06" db="EMBL/GenBank/DDBJ databases">
        <authorList>
            <person name="Kallberg Y."/>
            <person name="Tangrot J."/>
            <person name="Rosling A."/>
        </authorList>
    </citation>
    <scope>NUCLEOTIDE SEQUENCE</scope>
    <source>
        <strain evidence="3">FL130A</strain>
    </source>
</reference>
<dbReference type="EMBL" id="CAJVPS010006709">
    <property type="protein sequence ID" value="CAG8628124.1"/>
    <property type="molecule type" value="Genomic_DNA"/>
</dbReference>
<accession>A0A9N9D7K2</accession>
<keyword evidence="4" id="KW-1185">Reference proteome</keyword>
<evidence type="ECO:0000313" key="3">
    <source>
        <dbReference type="EMBL" id="CAG8628124.1"/>
    </source>
</evidence>
<evidence type="ECO:0000256" key="1">
    <source>
        <dbReference type="SAM" id="MobiDB-lite"/>
    </source>
</evidence>
<dbReference type="Pfam" id="PF00505">
    <property type="entry name" value="HMG_box"/>
    <property type="match status" value="1"/>
</dbReference>
<dbReference type="AlphaFoldDB" id="A0A9N9D7K2"/>
<dbReference type="CDD" id="cd01389">
    <property type="entry name" value="HMG-box_ROX1-like"/>
    <property type="match status" value="1"/>
</dbReference>
<protein>
    <submittedName>
        <fullName evidence="3">14204_t:CDS:1</fullName>
    </submittedName>
</protein>
<sequence>FEQEVKEDKSYIFINSLSPITRSQVQVNSTHASPQPFFKLPFPPAFSIKDLISNSKSRKSKSKQLPAPPNAFIIYRRAFVKAAREEGHQLPMTVISSMASKSWALESVEVKKEYKRVAKEARKEHRAQTYNKFQALRNRDGGECDNEAVKGDEDASMRNPPYEVDAKKKNSEEAIVEEGVKSLADDDFMSLTNAILESEKQIEQANFSLASTYLNNDNNVGVLDDFYTNNNDNVNLNNTTTSISLNYQIADPNYFDFYEQLLFPTDQSSIVLDFDQDNFNSDNTIAQSTNINDITTEALNDEHSKEMSNNTDIYCTIFGPDLYNFCE</sequence>
<feature type="non-terminal residue" evidence="3">
    <location>
        <position position="1"/>
    </location>
</feature>
<evidence type="ECO:0000313" key="4">
    <source>
        <dbReference type="Proteomes" id="UP000789508"/>
    </source>
</evidence>
<dbReference type="InterPro" id="IPR009071">
    <property type="entry name" value="HMG_box_dom"/>
</dbReference>
<proteinExistence type="predicted"/>
<dbReference type="InterPro" id="IPR036910">
    <property type="entry name" value="HMG_box_dom_sf"/>
</dbReference>
<feature type="region of interest" description="Disordered" evidence="1">
    <location>
        <begin position="141"/>
        <end position="170"/>
    </location>
</feature>
<name>A0A9N9D7K2_9GLOM</name>
<dbReference type="Gene3D" id="1.10.30.10">
    <property type="entry name" value="High mobility group box domain"/>
    <property type="match status" value="1"/>
</dbReference>
<organism evidence="3 4">
    <name type="scientific">Ambispora leptoticha</name>
    <dbReference type="NCBI Taxonomy" id="144679"/>
    <lineage>
        <taxon>Eukaryota</taxon>
        <taxon>Fungi</taxon>
        <taxon>Fungi incertae sedis</taxon>
        <taxon>Mucoromycota</taxon>
        <taxon>Glomeromycotina</taxon>
        <taxon>Glomeromycetes</taxon>
        <taxon>Archaeosporales</taxon>
        <taxon>Ambisporaceae</taxon>
        <taxon>Ambispora</taxon>
    </lineage>
</organism>
<evidence type="ECO:0000259" key="2">
    <source>
        <dbReference type="Pfam" id="PF00505"/>
    </source>
</evidence>
<feature type="domain" description="HMG box" evidence="2">
    <location>
        <begin position="68"/>
        <end position="128"/>
    </location>
</feature>
<gene>
    <name evidence="3" type="ORF">ALEPTO_LOCUS9247</name>
</gene>
<dbReference type="SUPFAM" id="SSF47095">
    <property type="entry name" value="HMG-box"/>
    <property type="match status" value="1"/>
</dbReference>